<keyword evidence="1" id="KW-0812">Transmembrane</keyword>
<organism evidence="2 3">
    <name type="scientific">Planococcus halotolerans</name>
    <dbReference type="NCBI Taxonomy" id="2233542"/>
    <lineage>
        <taxon>Bacteria</taxon>
        <taxon>Bacillati</taxon>
        <taxon>Bacillota</taxon>
        <taxon>Bacilli</taxon>
        <taxon>Bacillales</taxon>
        <taxon>Caryophanaceae</taxon>
        <taxon>Planococcus</taxon>
    </lineage>
</organism>
<evidence type="ECO:0000313" key="3">
    <source>
        <dbReference type="Proteomes" id="UP000251002"/>
    </source>
</evidence>
<gene>
    <name evidence="2" type="ORF">DP120_09125</name>
</gene>
<evidence type="ECO:0000256" key="1">
    <source>
        <dbReference type="SAM" id="Phobius"/>
    </source>
</evidence>
<keyword evidence="1" id="KW-0472">Membrane</keyword>
<dbReference type="Proteomes" id="UP000251002">
    <property type="component" value="Unassembled WGS sequence"/>
</dbReference>
<protein>
    <recommendedName>
        <fullName evidence="4">SHOCT domain-containing protein</fullName>
    </recommendedName>
</protein>
<dbReference type="RefSeq" id="WP_112223361.1">
    <property type="nucleotide sequence ID" value="NZ_CP047673.1"/>
</dbReference>
<proteinExistence type="predicted"/>
<accession>A0A365KWU1</accession>
<feature type="transmembrane region" description="Helical" evidence="1">
    <location>
        <begin position="6"/>
        <end position="24"/>
    </location>
</feature>
<sequence>MDMYTTVLVIVVALAAIAVAFIAAKKTRKAKGLDSGVPTTEEARLEDSFARGEITESEYRRQVKELREKQNKNV</sequence>
<dbReference type="AlphaFoldDB" id="A0A365KWU1"/>
<evidence type="ECO:0000313" key="2">
    <source>
        <dbReference type="EMBL" id="RAZ77634.1"/>
    </source>
</evidence>
<keyword evidence="3" id="KW-1185">Reference proteome</keyword>
<dbReference type="EMBL" id="QLZR01000003">
    <property type="protein sequence ID" value="RAZ77634.1"/>
    <property type="molecule type" value="Genomic_DNA"/>
</dbReference>
<name>A0A365KWU1_9BACL</name>
<evidence type="ECO:0008006" key="4">
    <source>
        <dbReference type="Google" id="ProtNLM"/>
    </source>
</evidence>
<reference evidence="2 3" key="1">
    <citation type="submission" date="2018-06" db="EMBL/GenBank/DDBJ databases">
        <title>The draft genome sequences of strains SCU63 and S1.</title>
        <authorList>
            <person name="Gan L."/>
        </authorList>
    </citation>
    <scope>NUCLEOTIDE SEQUENCE [LARGE SCALE GENOMIC DNA]</scope>
    <source>
        <strain evidence="2 3">SCU63</strain>
    </source>
</reference>
<comment type="caution">
    <text evidence="2">The sequence shown here is derived from an EMBL/GenBank/DDBJ whole genome shotgun (WGS) entry which is preliminary data.</text>
</comment>
<keyword evidence="1" id="KW-1133">Transmembrane helix</keyword>